<evidence type="ECO:0000256" key="11">
    <source>
        <dbReference type="PROSITE-ProRule" id="PRU00169"/>
    </source>
</evidence>
<evidence type="ECO:0000256" key="1">
    <source>
        <dbReference type="ARBA" id="ARBA00004651"/>
    </source>
</evidence>
<feature type="domain" description="HPt" evidence="13">
    <location>
        <begin position="171"/>
        <end position="264"/>
    </location>
</feature>
<gene>
    <name evidence="14" type="ORF">ACFFFU_12460</name>
</gene>
<dbReference type="SUPFAM" id="SSF47226">
    <property type="entry name" value="Histidine-containing phosphotransfer domain, HPT domain"/>
    <property type="match status" value="1"/>
</dbReference>
<keyword evidence="6" id="KW-0067">ATP-binding</keyword>
<keyword evidence="2" id="KW-1003">Cell membrane</keyword>
<keyword evidence="4" id="KW-0812">Transmembrane</keyword>
<comment type="caution">
    <text evidence="14">The sequence shown here is derived from an EMBL/GenBank/DDBJ whole genome shotgun (WGS) entry which is preliminary data.</text>
</comment>
<dbReference type="Proteomes" id="UP001589898">
    <property type="component" value="Unassembled WGS sequence"/>
</dbReference>
<protein>
    <submittedName>
        <fullName evidence="14">Response regulator</fullName>
    </submittedName>
</protein>
<evidence type="ECO:0000313" key="14">
    <source>
        <dbReference type="EMBL" id="MFC0718548.1"/>
    </source>
</evidence>
<dbReference type="PROSITE" id="PS50894">
    <property type="entry name" value="HPT"/>
    <property type="match status" value="1"/>
</dbReference>
<evidence type="ECO:0000256" key="2">
    <source>
        <dbReference type="ARBA" id="ARBA00022475"/>
    </source>
</evidence>
<dbReference type="EMBL" id="JBHLTF010000032">
    <property type="protein sequence ID" value="MFC0718548.1"/>
    <property type="molecule type" value="Genomic_DNA"/>
</dbReference>
<dbReference type="SMART" id="SM00448">
    <property type="entry name" value="REC"/>
    <property type="match status" value="1"/>
</dbReference>
<keyword evidence="15" id="KW-1185">Reference proteome</keyword>
<dbReference type="InterPro" id="IPR011006">
    <property type="entry name" value="CheY-like_superfamily"/>
</dbReference>
<dbReference type="Pfam" id="PF00072">
    <property type="entry name" value="Response_reg"/>
    <property type="match status" value="1"/>
</dbReference>
<evidence type="ECO:0000256" key="8">
    <source>
        <dbReference type="ARBA" id="ARBA00023012"/>
    </source>
</evidence>
<dbReference type="InterPro" id="IPR008207">
    <property type="entry name" value="Sig_transdc_His_kin_Hpt_dom"/>
</dbReference>
<dbReference type="SUPFAM" id="SSF52172">
    <property type="entry name" value="CheY-like"/>
    <property type="match status" value="1"/>
</dbReference>
<dbReference type="InterPro" id="IPR036641">
    <property type="entry name" value="HPT_dom_sf"/>
</dbReference>
<evidence type="ECO:0000259" key="12">
    <source>
        <dbReference type="PROSITE" id="PS50110"/>
    </source>
</evidence>
<comment type="subcellular location">
    <subcellularLocation>
        <location evidence="1">Cell membrane</location>
        <topology evidence="1">Multi-pass membrane protein</topology>
    </subcellularLocation>
</comment>
<sequence>MTEFRAQGRRILVVEDDATNRSVLARQLAMVGVDAEMAGNGQEGLSRWLEGGFALVLSDLHMPVMDGFGLVRAIRSREAPGIRTPVLAFSADVRIGQAEKAREAGFDDFLSKPIQLDGLRAVLGRWLATAPVAAAGHGVPALAVPVDGPCAASGPMPVFEASALRELVGDERGLMLEILDYFDDVATGMRDELLRAARTGDAGEAGMLAHRLKASARSVGAVPLALLCARLEEHVDARRRDGVGPLVQQVVDALDAALAAMRRWRAAAVAPAPDMTRYAL</sequence>
<evidence type="ECO:0000256" key="9">
    <source>
        <dbReference type="ARBA" id="ARBA00023136"/>
    </source>
</evidence>
<dbReference type="PROSITE" id="PS50110">
    <property type="entry name" value="RESPONSE_REGULATORY"/>
    <property type="match status" value="1"/>
</dbReference>
<keyword evidence="8" id="KW-0902">Two-component regulatory system</keyword>
<keyword evidence="9" id="KW-0472">Membrane</keyword>
<dbReference type="SMART" id="SM00073">
    <property type="entry name" value="HPT"/>
    <property type="match status" value="1"/>
</dbReference>
<organism evidence="14 15">
    <name type="scientific">Luteimonas padinae</name>
    <dbReference type="NCBI Taxonomy" id="1714359"/>
    <lineage>
        <taxon>Bacteria</taxon>
        <taxon>Pseudomonadati</taxon>
        <taxon>Pseudomonadota</taxon>
        <taxon>Gammaproteobacteria</taxon>
        <taxon>Lysobacterales</taxon>
        <taxon>Lysobacteraceae</taxon>
        <taxon>Luteimonas</taxon>
    </lineage>
</organism>
<reference evidence="14 15" key="1">
    <citation type="submission" date="2024-09" db="EMBL/GenBank/DDBJ databases">
        <authorList>
            <person name="Sun Q."/>
            <person name="Mori K."/>
        </authorList>
    </citation>
    <scope>NUCLEOTIDE SEQUENCE [LARGE SCALE GENOMIC DNA]</scope>
    <source>
        <strain evidence="14 15">KCTC 52403</strain>
    </source>
</reference>
<dbReference type="PANTHER" id="PTHR45339:SF1">
    <property type="entry name" value="HYBRID SIGNAL TRANSDUCTION HISTIDINE KINASE J"/>
    <property type="match status" value="1"/>
</dbReference>
<evidence type="ECO:0000256" key="5">
    <source>
        <dbReference type="ARBA" id="ARBA00022741"/>
    </source>
</evidence>
<dbReference type="CDD" id="cd00088">
    <property type="entry name" value="HPT"/>
    <property type="match status" value="1"/>
</dbReference>
<evidence type="ECO:0000256" key="4">
    <source>
        <dbReference type="ARBA" id="ARBA00022692"/>
    </source>
</evidence>
<dbReference type="Gene3D" id="1.20.120.160">
    <property type="entry name" value="HPT domain"/>
    <property type="match status" value="1"/>
</dbReference>
<dbReference type="RefSeq" id="WP_189495417.1">
    <property type="nucleotide sequence ID" value="NZ_BMZT01000003.1"/>
</dbReference>
<evidence type="ECO:0000256" key="10">
    <source>
        <dbReference type="PROSITE-ProRule" id="PRU00110"/>
    </source>
</evidence>
<dbReference type="InterPro" id="IPR001789">
    <property type="entry name" value="Sig_transdc_resp-reg_receiver"/>
</dbReference>
<accession>A0ABV6SYP2</accession>
<evidence type="ECO:0000259" key="13">
    <source>
        <dbReference type="PROSITE" id="PS50894"/>
    </source>
</evidence>
<keyword evidence="3 11" id="KW-0597">Phosphoprotein</keyword>
<keyword evidence="5" id="KW-0547">Nucleotide-binding</keyword>
<feature type="domain" description="Response regulatory" evidence="12">
    <location>
        <begin position="10"/>
        <end position="127"/>
    </location>
</feature>
<proteinExistence type="predicted"/>
<evidence type="ECO:0000256" key="3">
    <source>
        <dbReference type="ARBA" id="ARBA00022553"/>
    </source>
</evidence>
<dbReference type="CDD" id="cd17546">
    <property type="entry name" value="REC_hyHK_CKI1_RcsC-like"/>
    <property type="match status" value="1"/>
</dbReference>
<name>A0ABV6SYP2_9GAMM</name>
<evidence type="ECO:0000313" key="15">
    <source>
        <dbReference type="Proteomes" id="UP001589898"/>
    </source>
</evidence>
<feature type="modified residue" description="Phosphohistidine" evidence="10">
    <location>
        <position position="210"/>
    </location>
</feature>
<dbReference type="Gene3D" id="3.40.50.2300">
    <property type="match status" value="1"/>
</dbReference>
<dbReference type="PANTHER" id="PTHR45339">
    <property type="entry name" value="HYBRID SIGNAL TRANSDUCTION HISTIDINE KINASE J"/>
    <property type="match status" value="1"/>
</dbReference>
<feature type="modified residue" description="4-aspartylphosphate" evidence="11">
    <location>
        <position position="59"/>
    </location>
</feature>
<dbReference type="Pfam" id="PF01627">
    <property type="entry name" value="Hpt"/>
    <property type="match status" value="1"/>
</dbReference>
<keyword evidence="7" id="KW-1133">Transmembrane helix</keyword>
<evidence type="ECO:0000256" key="7">
    <source>
        <dbReference type="ARBA" id="ARBA00022989"/>
    </source>
</evidence>
<evidence type="ECO:0000256" key="6">
    <source>
        <dbReference type="ARBA" id="ARBA00022840"/>
    </source>
</evidence>